<evidence type="ECO:0000313" key="3">
    <source>
        <dbReference type="EMBL" id="SUZ97126.1"/>
    </source>
</evidence>
<feature type="domain" description="NAD-dependent epimerase/dehydratase" evidence="2">
    <location>
        <begin position="9"/>
        <end position="246"/>
    </location>
</feature>
<dbReference type="GO" id="GO:0008743">
    <property type="term" value="F:L-threonine 3-dehydrogenase activity"/>
    <property type="evidence" value="ECO:0007669"/>
    <property type="project" value="TreeGrafter"/>
</dbReference>
<dbReference type="PANTHER" id="PTHR42687">
    <property type="entry name" value="L-THREONINE 3-DEHYDROGENASE"/>
    <property type="match status" value="1"/>
</dbReference>
<protein>
    <recommendedName>
        <fullName evidence="2">NAD-dependent epimerase/dehydratase domain-containing protein</fullName>
    </recommendedName>
</protein>
<accession>A0A381RZ26</accession>
<name>A0A381RZ26_9ZZZZ</name>
<dbReference type="Pfam" id="PF01370">
    <property type="entry name" value="Epimerase"/>
    <property type="match status" value="1"/>
</dbReference>
<dbReference type="Gene3D" id="3.40.50.720">
    <property type="entry name" value="NAD(P)-binding Rossmann-like Domain"/>
    <property type="match status" value="1"/>
</dbReference>
<evidence type="ECO:0000256" key="1">
    <source>
        <dbReference type="ARBA" id="ARBA00007637"/>
    </source>
</evidence>
<dbReference type="PANTHER" id="PTHR42687:SF1">
    <property type="entry name" value="L-THREONINE 3-DEHYDROGENASE, MITOCHONDRIAL"/>
    <property type="match status" value="1"/>
</dbReference>
<organism evidence="3">
    <name type="scientific">marine metagenome</name>
    <dbReference type="NCBI Taxonomy" id="408172"/>
    <lineage>
        <taxon>unclassified sequences</taxon>
        <taxon>metagenomes</taxon>
        <taxon>ecological metagenomes</taxon>
    </lineage>
</organism>
<dbReference type="InterPro" id="IPR051225">
    <property type="entry name" value="NAD(P)_epim/dehydratase"/>
</dbReference>
<evidence type="ECO:0000259" key="2">
    <source>
        <dbReference type="Pfam" id="PF01370"/>
    </source>
</evidence>
<dbReference type="SUPFAM" id="SSF51735">
    <property type="entry name" value="NAD(P)-binding Rossmann-fold domains"/>
    <property type="match status" value="1"/>
</dbReference>
<dbReference type="GO" id="GO:0006567">
    <property type="term" value="P:L-threonine catabolic process"/>
    <property type="evidence" value="ECO:0007669"/>
    <property type="project" value="TreeGrafter"/>
</dbReference>
<proteinExistence type="inferred from homology"/>
<sequence>MSTREQKRILVTGAAGQIGTELVLALRERFPAEDVVAMYRSSPLSPEVAAGGPSAVGDVTDANGYAQVVAEHNIDTVYHLAAILSVGGEQNPTLCYDVNLNGLRNVLEVAREREQRLFCPSSIAVFGPDTPAVAPQDAPLHPTTMYGVTKVAGEILCDYYFQRYGVDARGLRYPGLISWQAPPGGGTTDYAIAIFHGALQDGSYECFVGPETRLPMMYMQDALAGTLDLMNAPLKALKHHADFNLGAMSFSAQELADAIAARVTGFECRYAPDTRQAIADSWPDAVDDSAARDEWGWSPRFGLDEMVDDMLENLRHGLGRE</sequence>
<comment type="similarity">
    <text evidence="1">Belongs to the NAD(P)-dependent epimerase/dehydratase family.</text>
</comment>
<dbReference type="EMBL" id="UINC01002479">
    <property type="protein sequence ID" value="SUZ97126.1"/>
    <property type="molecule type" value="Genomic_DNA"/>
</dbReference>
<dbReference type="AlphaFoldDB" id="A0A381RZ26"/>
<gene>
    <name evidence="3" type="ORF">METZ01_LOCUS49980</name>
</gene>
<reference evidence="3" key="1">
    <citation type="submission" date="2018-05" db="EMBL/GenBank/DDBJ databases">
        <authorList>
            <person name="Lanie J.A."/>
            <person name="Ng W.-L."/>
            <person name="Kazmierczak K.M."/>
            <person name="Andrzejewski T.M."/>
            <person name="Davidsen T.M."/>
            <person name="Wayne K.J."/>
            <person name="Tettelin H."/>
            <person name="Glass J.I."/>
            <person name="Rusch D."/>
            <person name="Podicherti R."/>
            <person name="Tsui H.-C.T."/>
            <person name="Winkler M.E."/>
        </authorList>
    </citation>
    <scope>NUCLEOTIDE SEQUENCE</scope>
</reference>
<dbReference type="InterPro" id="IPR001509">
    <property type="entry name" value="Epimerase_deHydtase"/>
</dbReference>
<dbReference type="InterPro" id="IPR036291">
    <property type="entry name" value="NAD(P)-bd_dom_sf"/>
</dbReference>